<accession>A0A1I3S9W6</accession>
<dbReference type="EMBL" id="FORX01000004">
    <property type="protein sequence ID" value="SFJ54331.1"/>
    <property type="molecule type" value="Genomic_DNA"/>
</dbReference>
<dbReference type="OrthoDB" id="9807711at2"/>
<dbReference type="RefSeq" id="WP_092373173.1">
    <property type="nucleotide sequence ID" value="NZ_FORX01000004.1"/>
</dbReference>
<reference evidence="3" key="1">
    <citation type="submission" date="2016-10" db="EMBL/GenBank/DDBJ databases">
        <authorList>
            <person name="Varghese N."/>
            <person name="Submissions S."/>
        </authorList>
    </citation>
    <scope>NUCLEOTIDE SEQUENCE [LARGE SCALE GENOMIC DNA]</scope>
    <source>
        <strain evidence="3">DSM 5918</strain>
    </source>
</reference>
<dbReference type="AlphaFoldDB" id="A0A1I3S9W6"/>
<dbReference type="InterPro" id="IPR010982">
    <property type="entry name" value="Lambda_DNA-bd_dom_sf"/>
</dbReference>
<dbReference type="STRING" id="52560.SAMN04488082_10444"/>
<protein>
    <submittedName>
        <fullName evidence="2">Helix-turn-helix</fullName>
    </submittedName>
</protein>
<dbReference type="SMART" id="SM00530">
    <property type="entry name" value="HTH_XRE"/>
    <property type="match status" value="1"/>
</dbReference>
<gene>
    <name evidence="2" type="ORF">SAMN04488082_10444</name>
</gene>
<proteinExistence type="predicted"/>
<dbReference type="CDD" id="cd00093">
    <property type="entry name" value="HTH_XRE"/>
    <property type="match status" value="1"/>
</dbReference>
<evidence type="ECO:0000313" key="3">
    <source>
        <dbReference type="Proteomes" id="UP000198635"/>
    </source>
</evidence>
<dbReference type="PROSITE" id="PS50943">
    <property type="entry name" value="HTH_CROC1"/>
    <property type="match status" value="1"/>
</dbReference>
<dbReference type="Gene3D" id="1.10.260.40">
    <property type="entry name" value="lambda repressor-like DNA-binding domains"/>
    <property type="match status" value="1"/>
</dbReference>
<sequence length="111" mass="11587">MLELTKTLRTDGLVVISAAIPADRVDAVARAIVDAVEANIPADEVFPESTPGRVLAGARGLRGMTQAALAAVIGVHKSHISGMERGARPIGKGMAKKLGEALDMNWKVFLG</sequence>
<dbReference type="InterPro" id="IPR001387">
    <property type="entry name" value="Cro/C1-type_HTH"/>
</dbReference>
<dbReference type="GO" id="GO:0003677">
    <property type="term" value="F:DNA binding"/>
    <property type="evidence" value="ECO:0007669"/>
    <property type="project" value="InterPro"/>
</dbReference>
<dbReference type="Proteomes" id="UP000198635">
    <property type="component" value="Unassembled WGS sequence"/>
</dbReference>
<evidence type="ECO:0000259" key="1">
    <source>
        <dbReference type="PROSITE" id="PS50943"/>
    </source>
</evidence>
<dbReference type="SUPFAM" id="SSF47413">
    <property type="entry name" value="lambda repressor-like DNA-binding domains"/>
    <property type="match status" value="1"/>
</dbReference>
<feature type="domain" description="HTH cro/C1-type" evidence="1">
    <location>
        <begin position="55"/>
        <end position="109"/>
    </location>
</feature>
<organism evidence="2 3">
    <name type="scientific">Desulfomicrobium apsheronum</name>
    <dbReference type="NCBI Taxonomy" id="52560"/>
    <lineage>
        <taxon>Bacteria</taxon>
        <taxon>Pseudomonadati</taxon>
        <taxon>Thermodesulfobacteriota</taxon>
        <taxon>Desulfovibrionia</taxon>
        <taxon>Desulfovibrionales</taxon>
        <taxon>Desulfomicrobiaceae</taxon>
        <taxon>Desulfomicrobium</taxon>
    </lineage>
</organism>
<name>A0A1I3S9W6_9BACT</name>
<evidence type="ECO:0000313" key="2">
    <source>
        <dbReference type="EMBL" id="SFJ54331.1"/>
    </source>
</evidence>
<dbReference type="Pfam" id="PF01381">
    <property type="entry name" value="HTH_3"/>
    <property type="match status" value="1"/>
</dbReference>
<keyword evidence="3" id="KW-1185">Reference proteome</keyword>